<name>A0A917TN70_9BACI</name>
<evidence type="ECO:0000313" key="2">
    <source>
        <dbReference type="Proteomes" id="UP000618460"/>
    </source>
</evidence>
<organism evidence="1 2">
    <name type="scientific">Paraliobacillus quinghaiensis</name>
    <dbReference type="NCBI Taxonomy" id="470815"/>
    <lineage>
        <taxon>Bacteria</taxon>
        <taxon>Bacillati</taxon>
        <taxon>Bacillota</taxon>
        <taxon>Bacilli</taxon>
        <taxon>Bacillales</taxon>
        <taxon>Bacillaceae</taxon>
        <taxon>Paraliobacillus</taxon>
    </lineage>
</organism>
<reference evidence="1" key="1">
    <citation type="journal article" date="2014" name="Int. J. Syst. Evol. Microbiol.">
        <title>Complete genome sequence of Corynebacterium casei LMG S-19264T (=DSM 44701T), isolated from a smear-ripened cheese.</title>
        <authorList>
            <consortium name="US DOE Joint Genome Institute (JGI-PGF)"/>
            <person name="Walter F."/>
            <person name="Albersmeier A."/>
            <person name="Kalinowski J."/>
            <person name="Ruckert C."/>
        </authorList>
    </citation>
    <scope>NUCLEOTIDE SEQUENCE</scope>
    <source>
        <strain evidence="1">CGMCC 1.6333</strain>
    </source>
</reference>
<sequence length="50" mass="5508">MKKLIFSLVSGAVILGGTAVYSFAHSNESGNNILNFGQMRLVRINILKRQ</sequence>
<dbReference type="EMBL" id="BMLG01000005">
    <property type="protein sequence ID" value="GGM29446.1"/>
    <property type="molecule type" value="Genomic_DNA"/>
</dbReference>
<dbReference type="AlphaFoldDB" id="A0A917TN70"/>
<gene>
    <name evidence="1" type="ORF">GCM10011351_14450</name>
</gene>
<evidence type="ECO:0000313" key="1">
    <source>
        <dbReference type="EMBL" id="GGM29446.1"/>
    </source>
</evidence>
<protein>
    <recommendedName>
        <fullName evidence="3">Phr family secreted Rap phosphatase inhibitor</fullName>
    </recommendedName>
</protein>
<evidence type="ECO:0008006" key="3">
    <source>
        <dbReference type="Google" id="ProtNLM"/>
    </source>
</evidence>
<dbReference type="Proteomes" id="UP000618460">
    <property type="component" value="Unassembled WGS sequence"/>
</dbReference>
<comment type="caution">
    <text evidence="1">The sequence shown here is derived from an EMBL/GenBank/DDBJ whole genome shotgun (WGS) entry which is preliminary data.</text>
</comment>
<proteinExistence type="predicted"/>
<accession>A0A917TN70</accession>
<keyword evidence="2" id="KW-1185">Reference proteome</keyword>
<reference evidence="1" key="2">
    <citation type="submission" date="2020-09" db="EMBL/GenBank/DDBJ databases">
        <authorList>
            <person name="Sun Q."/>
            <person name="Zhou Y."/>
        </authorList>
    </citation>
    <scope>NUCLEOTIDE SEQUENCE</scope>
    <source>
        <strain evidence="1">CGMCC 1.6333</strain>
    </source>
</reference>